<name>A0A182IIX5_ANOAO</name>
<sequence>MPATGRNWTGHGQPVAGGGSARDAVARAALAAPRRNPSPPVPLQVVPEALDLAELVMAAGGRAGPVVLVAARVATARLVRRMPVVVVVVMVMLLLVLVAVLLALLLLLLLAAIATGPPAHTTGTLRLVQYSLVELLDRPPAVAPPPPPPPPLPLRLLSWKLESSSAGLSPVWKLITLMLYVTVDDWRLRPRRGCCGEGVMMEGARDGVTVREVGEREAAVALLSITMSGLASASSIISLAMSIVVTVAGADVGTRGSFSLGLVATRSSEMVDASLS</sequence>
<accession>A0A182IIX5</accession>
<evidence type="ECO:0000313" key="1">
    <source>
        <dbReference type="EnsemblMetazoa" id="AATE000003-PA.1"/>
    </source>
</evidence>
<dbReference type="EnsemblMetazoa" id="AATE000003-RA">
    <property type="protein sequence ID" value="AATE000003-PA.1"/>
    <property type="gene ID" value="AATE000003"/>
</dbReference>
<organism evidence="1">
    <name type="scientific">Anopheles atroparvus</name>
    <name type="common">European mosquito</name>
    <dbReference type="NCBI Taxonomy" id="41427"/>
    <lineage>
        <taxon>Eukaryota</taxon>
        <taxon>Metazoa</taxon>
        <taxon>Ecdysozoa</taxon>
        <taxon>Arthropoda</taxon>
        <taxon>Hexapoda</taxon>
        <taxon>Insecta</taxon>
        <taxon>Pterygota</taxon>
        <taxon>Neoptera</taxon>
        <taxon>Endopterygota</taxon>
        <taxon>Diptera</taxon>
        <taxon>Nematocera</taxon>
        <taxon>Culicoidea</taxon>
        <taxon>Culicidae</taxon>
        <taxon>Anophelinae</taxon>
        <taxon>Anopheles</taxon>
    </lineage>
</organism>
<dbReference type="AlphaFoldDB" id="A0A182IIX5"/>
<protein>
    <submittedName>
        <fullName evidence="1">Uncharacterized protein</fullName>
    </submittedName>
</protein>
<reference evidence="1" key="1">
    <citation type="submission" date="2022-08" db="UniProtKB">
        <authorList>
            <consortium name="EnsemblMetazoa"/>
        </authorList>
    </citation>
    <scope>IDENTIFICATION</scope>
    <source>
        <strain evidence="1">EBRO</strain>
    </source>
</reference>
<dbReference type="VEuPathDB" id="VectorBase:AATE000003"/>
<proteinExistence type="predicted"/>